<dbReference type="Pfam" id="PF00067">
    <property type="entry name" value="p450"/>
    <property type="match status" value="2"/>
</dbReference>
<keyword evidence="4" id="KW-0472">Membrane</keyword>
<dbReference type="KEGG" id="bfo:118432226"/>
<keyword evidence="2 3" id="KW-0408">Iron</keyword>
<dbReference type="OrthoDB" id="1470350at2759"/>
<dbReference type="GeneID" id="118432226"/>
<keyword evidence="2 3" id="KW-0479">Metal-binding</keyword>
<keyword evidence="4" id="KW-0812">Transmembrane</keyword>
<evidence type="ECO:0000313" key="6">
    <source>
        <dbReference type="RefSeq" id="XP_035699650.1"/>
    </source>
</evidence>
<reference evidence="6" key="2">
    <citation type="submission" date="2025-08" db="UniProtKB">
        <authorList>
            <consortium name="RefSeq"/>
        </authorList>
    </citation>
    <scope>IDENTIFICATION</scope>
    <source>
        <strain evidence="6">S238N-H82</strain>
        <tissue evidence="6">Testes</tissue>
    </source>
</reference>
<dbReference type="InterPro" id="IPR017972">
    <property type="entry name" value="Cyt_P450_CS"/>
</dbReference>
<comment type="similarity">
    <text evidence="1 3">Belongs to the cytochrome P450 family.</text>
</comment>
<dbReference type="InterPro" id="IPR001128">
    <property type="entry name" value="Cyt_P450"/>
</dbReference>
<accession>A0A9J7NDJ8</accession>
<reference evidence="5" key="1">
    <citation type="journal article" date="2020" name="Nat. Ecol. Evol.">
        <title>Deeply conserved synteny resolves early events in vertebrate evolution.</title>
        <authorList>
            <person name="Simakov O."/>
            <person name="Marletaz F."/>
            <person name="Yue J.X."/>
            <person name="O'Connell B."/>
            <person name="Jenkins J."/>
            <person name="Brandt A."/>
            <person name="Calef R."/>
            <person name="Tung C.H."/>
            <person name="Huang T.K."/>
            <person name="Schmutz J."/>
            <person name="Satoh N."/>
            <person name="Yu J.K."/>
            <person name="Putnam N.H."/>
            <person name="Green R.E."/>
            <person name="Rokhsar D.S."/>
        </authorList>
    </citation>
    <scope>NUCLEOTIDE SEQUENCE [LARGE SCALE GENOMIC DNA]</scope>
    <source>
        <strain evidence="5">S238N-H82</strain>
    </source>
</reference>
<dbReference type="GO" id="GO:0004497">
    <property type="term" value="F:monooxygenase activity"/>
    <property type="evidence" value="ECO:0007669"/>
    <property type="project" value="UniProtKB-KW"/>
</dbReference>
<protein>
    <submittedName>
        <fullName evidence="6">Leukotriene-B4 omega-hydroxylase 3-like</fullName>
    </submittedName>
</protein>
<dbReference type="OMA" id="DETRPPY"/>
<dbReference type="InterPro" id="IPR036396">
    <property type="entry name" value="Cyt_P450_sf"/>
</dbReference>
<organism evidence="5 6">
    <name type="scientific">Branchiostoma floridae</name>
    <name type="common">Florida lancelet</name>
    <name type="synonym">Amphioxus</name>
    <dbReference type="NCBI Taxonomy" id="7739"/>
    <lineage>
        <taxon>Eukaryota</taxon>
        <taxon>Metazoa</taxon>
        <taxon>Chordata</taxon>
        <taxon>Cephalochordata</taxon>
        <taxon>Leptocardii</taxon>
        <taxon>Amphioxiformes</taxon>
        <taxon>Branchiostomatidae</taxon>
        <taxon>Branchiostoma</taxon>
    </lineage>
</organism>
<dbReference type="SUPFAM" id="SSF48264">
    <property type="entry name" value="Cytochrome P450"/>
    <property type="match status" value="1"/>
</dbReference>
<evidence type="ECO:0000313" key="5">
    <source>
        <dbReference type="Proteomes" id="UP000001554"/>
    </source>
</evidence>
<keyword evidence="5" id="KW-1185">Reference proteome</keyword>
<keyword evidence="3" id="KW-0503">Monooxygenase</keyword>
<dbReference type="Proteomes" id="UP000001554">
    <property type="component" value="Chromosome 15"/>
</dbReference>
<evidence type="ECO:0000256" key="4">
    <source>
        <dbReference type="SAM" id="Phobius"/>
    </source>
</evidence>
<dbReference type="PROSITE" id="PS00086">
    <property type="entry name" value="CYTOCHROME_P450"/>
    <property type="match status" value="1"/>
</dbReference>
<sequence>MGSIPAQWLPHWEAGYLRTACLTVLVAVAVQLVFRFLRALLWKRYIQKVLAPFPGQPAHWLFGHMREVRPDETGFTIVPQWAAKFKFAFPLWIGPFRVVLSLVHPDYIKEIVNSPEPKDRVSYAWLKPWIGDGLLVSEGQKWFRNRRLLTPGFHFDVLKPYVKVFSECTNIMLDRWADLAPGTPVEMFHYASAMTLDSLMRCALSVRSDCQRDSDGSPYIRAVYDLTKCVVERGRFPPFHIPLIFHLSPTGFRVIWVQFSTQDEDGKGLSEREIRDEVDTFMFEGHDTTASGVSWILYNLAKHPACQDRCRAEVDAVLQGRAEVKWEDLSKLPYTTMCIKESLRMHSPVPGVTRLTTQPHTFPDGRSIPAGVSVSIGVHSLHHNIHVWGDNVMEFDPERFSPENSKGRSSHAFIPFSAGSRNCIGQHFAMNELKVTVALTLQRYRLELDETRPPYRVARLITRTRDGLWLKVYPRGADN</sequence>
<dbReference type="PRINTS" id="PR00385">
    <property type="entry name" value="P450"/>
</dbReference>
<dbReference type="GO" id="GO:0016705">
    <property type="term" value="F:oxidoreductase activity, acting on paired donors, with incorporation or reduction of molecular oxygen"/>
    <property type="evidence" value="ECO:0007669"/>
    <property type="project" value="InterPro"/>
</dbReference>
<dbReference type="InterPro" id="IPR050196">
    <property type="entry name" value="Cytochrome_P450_Monoox"/>
</dbReference>
<dbReference type="AlphaFoldDB" id="A0A9J7NDJ8"/>
<dbReference type="GO" id="GO:0020037">
    <property type="term" value="F:heme binding"/>
    <property type="evidence" value="ECO:0007669"/>
    <property type="project" value="InterPro"/>
</dbReference>
<keyword evidence="3" id="KW-0560">Oxidoreductase</keyword>
<name>A0A9J7NDJ8_BRAFL</name>
<dbReference type="Gene3D" id="1.10.630.10">
    <property type="entry name" value="Cytochrome P450"/>
    <property type="match status" value="2"/>
</dbReference>
<evidence type="ECO:0000256" key="3">
    <source>
        <dbReference type="RuleBase" id="RU000461"/>
    </source>
</evidence>
<evidence type="ECO:0000256" key="1">
    <source>
        <dbReference type="ARBA" id="ARBA00010617"/>
    </source>
</evidence>
<evidence type="ECO:0000256" key="2">
    <source>
        <dbReference type="PIRSR" id="PIRSR602401-1"/>
    </source>
</evidence>
<gene>
    <name evidence="6" type="primary">LOC118432226</name>
</gene>
<proteinExistence type="inferred from homology"/>
<feature type="binding site" description="axial binding residue" evidence="2">
    <location>
        <position position="423"/>
    </location>
    <ligand>
        <name>heme</name>
        <dbReference type="ChEBI" id="CHEBI:30413"/>
    </ligand>
    <ligandPart>
        <name>Fe</name>
        <dbReference type="ChEBI" id="CHEBI:18248"/>
    </ligandPart>
</feature>
<keyword evidence="4" id="KW-1133">Transmembrane helix</keyword>
<dbReference type="CDD" id="cd20659">
    <property type="entry name" value="CYP4B_4F-like"/>
    <property type="match status" value="1"/>
</dbReference>
<dbReference type="PRINTS" id="PR00463">
    <property type="entry name" value="EP450I"/>
</dbReference>
<feature type="transmembrane region" description="Helical" evidence="4">
    <location>
        <begin position="15"/>
        <end position="37"/>
    </location>
</feature>
<dbReference type="PANTHER" id="PTHR24291:SF210">
    <property type="entry name" value="CYTOCHROME P450 FAMILY 4 SUBFAMILY F MEMBER 11"/>
    <property type="match status" value="1"/>
</dbReference>
<dbReference type="GO" id="GO:0005506">
    <property type="term" value="F:iron ion binding"/>
    <property type="evidence" value="ECO:0007669"/>
    <property type="project" value="InterPro"/>
</dbReference>
<keyword evidence="2 3" id="KW-0349">Heme</keyword>
<dbReference type="PANTHER" id="PTHR24291">
    <property type="entry name" value="CYTOCHROME P450 FAMILY 4"/>
    <property type="match status" value="1"/>
</dbReference>
<dbReference type="InterPro" id="IPR002401">
    <property type="entry name" value="Cyt_P450_E_grp-I"/>
</dbReference>
<comment type="cofactor">
    <cofactor evidence="2">
        <name>heme</name>
        <dbReference type="ChEBI" id="CHEBI:30413"/>
    </cofactor>
</comment>
<dbReference type="RefSeq" id="XP_035699650.1">
    <property type="nucleotide sequence ID" value="XM_035843757.1"/>
</dbReference>